<feature type="compositionally biased region" description="Acidic residues" evidence="12">
    <location>
        <begin position="260"/>
        <end position="273"/>
    </location>
</feature>
<dbReference type="EMBL" id="KE361637">
    <property type="protein sequence ID" value="EPQ27856.1"/>
    <property type="molecule type" value="Genomic_DNA"/>
</dbReference>
<evidence type="ECO:0000256" key="9">
    <source>
        <dbReference type="ARBA" id="ARBA00023242"/>
    </source>
</evidence>
<dbReference type="FunFam" id="3.40.50.300:FF:001975">
    <property type="entry name" value="ATP-dependent DNA helicase"/>
    <property type="match status" value="1"/>
</dbReference>
<dbReference type="KEGG" id="pfp:PFL1_04600"/>
<dbReference type="OrthoDB" id="10261556at2759"/>
<dbReference type="InterPro" id="IPR032284">
    <property type="entry name" value="RecQ_Zn-bd"/>
</dbReference>
<evidence type="ECO:0000313" key="15">
    <source>
        <dbReference type="EMBL" id="EPQ27856.1"/>
    </source>
</evidence>
<dbReference type="HOGENOM" id="CLU_001103_12_5_1"/>
<dbReference type="Gene3D" id="1.10.10.10">
    <property type="entry name" value="Winged helix-like DNA-binding domain superfamily/Winged helix DNA-binding domain"/>
    <property type="match status" value="1"/>
</dbReference>
<dbReference type="eggNOG" id="KOG0353">
    <property type="taxonomic scope" value="Eukaryota"/>
</dbReference>
<dbReference type="PANTHER" id="PTHR13710:SF105">
    <property type="entry name" value="ATP-DEPENDENT DNA HELICASE Q1"/>
    <property type="match status" value="1"/>
</dbReference>
<dbReference type="InterPro" id="IPR004589">
    <property type="entry name" value="DNA_helicase_ATP-dep_RecQ"/>
</dbReference>
<feature type="compositionally biased region" description="Acidic residues" evidence="12">
    <location>
        <begin position="736"/>
        <end position="761"/>
    </location>
</feature>
<comment type="similarity">
    <text evidence="1 11">Belongs to the helicase family. RecQ subfamily.</text>
</comment>
<protein>
    <recommendedName>
        <fullName evidence="11">ATP-dependent DNA helicase</fullName>
        <ecNumber evidence="11">5.6.2.4</ecNumber>
    </recommendedName>
</protein>
<evidence type="ECO:0000256" key="4">
    <source>
        <dbReference type="ARBA" id="ARBA00022801"/>
    </source>
</evidence>
<evidence type="ECO:0000256" key="12">
    <source>
        <dbReference type="SAM" id="MobiDB-lite"/>
    </source>
</evidence>
<evidence type="ECO:0000256" key="2">
    <source>
        <dbReference type="ARBA" id="ARBA00022723"/>
    </source>
</evidence>
<dbReference type="GO" id="GO:0005524">
    <property type="term" value="F:ATP binding"/>
    <property type="evidence" value="ECO:0007669"/>
    <property type="project" value="UniProtKB-KW"/>
</dbReference>
<dbReference type="PANTHER" id="PTHR13710">
    <property type="entry name" value="DNA HELICASE RECQ FAMILY MEMBER"/>
    <property type="match status" value="1"/>
</dbReference>
<dbReference type="GO" id="GO:0005634">
    <property type="term" value="C:nucleus"/>
    <property type="evidence" value="ECO:0007669"/>
    <property type="project" value="UniProtKB-SubCell"/>
</dbReference>
<feature type="compositionally biased region" description="Low complexity" evidence="12">
    <location>
        <begin position="28"/>
        <end position="39"/>
    </location>
</feature>
<dbReference type="InterPro" id="IPR027417">
    <property type="entry name" value="P-loop_NTPase"/>
</dbReference>
<keyword evidence="4 11" id="KW-0378">Hydrolase</keyword>
<sequence>MNGPDSDVKIFHSNVGVRANGGSGGGSSNANGHRNGRGPPTQPTTPHTEEIYDEEVAARLEELDDEIGELATRISELQRTRTRLVRERQTVYQSYIDGLDHGAAGSSSVASAKRGTDYTRSDFAWSTRLLATAQKTFGIKSFRMCQEAVCNAAMDRRDAVVVMPTGGGKSLCYQLPAVLEDGLTLVVSPLISLMTDQVLNLREKGVECELLSGAISREQTTDILRRVRTGDASTSTPSSASSAKKRKKVAGSGSRTATKDDEDEDKGDDEDDERGQGKSDGIKLLYVTPERIAKAKNTLSALQKAHQQGRLSRIVIDEAHCCSQMGHDFRPDYTKLAILRNLFPDVPIMCLTATCGPRVLKEVLEIVGLPPTTRSDNAAPRKTVYFSAPLYRSNLRYSVLTRPQSAQESMEAVRYWILERHAGKSGIVYCLSKKDTATMASALYELSGGRIGTAVYHADLDDAEKHQVHVDWRQGTVQVVCATIAFGMGIDKPDVRFVLHACISKSLDGYYQETGRAGRDGEPSDCVLFYRPQDATRVSGLVAGEATGQEKLHAMLSYSQSAECRKLLFARYFKDDFGDAAACNACDNCQEPAEVVDVKAQARSLLRVLTYIVNKGGRVTPALLVSLAMGQKAGRFPLAQSSSSTDKVDLKPLIGTKLANKDLLETAMVQMLIRGYVEDVYHATAYTVNVYVKPGRLQGRLERDGLSVALPRKAGGKAKKRAKANGAKRKASTAAEESEEDDDVVDDDDDDDPIDDNDGEEGSAPLRGGRKVAATGGGDHEADEDEAAPLTELRKRRKLSDKLLTTASAGMRPRGASGRTHTDAIELDSD</sequence>
<dbReference type="GO" id="GO:0003677">
    <property type="term" value="F:DNA binding"/>
    <property type="evidence" value="ECO:0007669"/>
    <property type="project" value="UniProtKB-KW"/>
</dbReference>
<keyword evidence="6 11" id="KW-0067">ATP-binding</keyword>
<dbReference type="Gene3D" id="3.40.50.300">
    <property type="entry name" value="P-loop containing nucleotide triphosphate hydrolases"/>
    <property type="match status" value="3"/>
</dbReference>
<feature type="compositionally biased region" description="Low complexity" evidence="12">
    <location>
        <begin position="232"/>
        <end position="242"/>
    </location>
</feature>
<dbReference type="InterPro" id="IPR001650">
    <property type="entry name" value="Helicase_C-like"/>
</dbReference>
<dbReference type="Proteomes" id="UP000053664">
    <property type="component" value="Unassembled WGS sequence"/>
</dbReference>
<reference evidence="15 16" key="1">
    <citation type="journal article" date="2013" name="Plant Cell">
        <title>The transition from a phytopathogenic smut ancestor to an anamorphic biocontrol agent deciphered by comparative whole-genome analysis.</title>
        <authorList>
            <person name="Lefebvre F."/>
            <person name="Joly D.L."/>
            <person name="Labbe C."/>
            <person name="Teichmann B."/>
            <person name="Linning R."/>
            <person name="Belzile F."/>
            <person name="Bakkeren G."/>
            <person name="Belanger R.R."/>
        </authorList>
    </citation>
    <scope>NUCLEOTIDE SEQUENCE [LARGE SCALE GENOMIC DNA]</scope>
    <source>
        <strain evidence="15 16">PF-1</strain>
    </source>
</reference>
<dbReference type="GO" id="GO:0046872">
    <property type="term" value="F:metal ion binding"/>
    <property type="evidence" value="ECO:0007669"/>
    <property type="project" value="UniProtKB-KW"/>
</dbReference>
<keyword evidence="3 11" id="KW-0547">Nucleotide-binding</keyword>
<dbReference type="GO" id="GO:0005737">
    <property type="term" value="C:cytoplasm"/>
    <property type="evidence" value="ECO:0007669"/>
    <property type="project" value="TreeGrafter"/>
</dbReference>
<feature type="compositionally biased region" description="Basic residues" evidence="12">
    <location>
        <begin position="714"/>
        <end position="731"/>
    </location>
</feature>
<dbReference type="RefSeq" id="XP_007880317.1">
    <property type="nucleotide sequence ID" value="XM_007882126.1"/>
</dbReference>
<feature type="region of interest" description="Disordered" evidence="12">
    <location>
        <begin position="15"/>
        <end position="48"/>
    </location>
</feature>
<dbReference type="GeneID" id="19318701"/>
<comment type="subcellular location">
    <subcellularLocation>
        <location evidence="11">Nucleus</location>
    </subcellularLocation>
</comment>
<dbReference type="PROSITE" id="PS51192">
    <property type="entry name" value="HELICASE_ATP_BIND_1"/>
    <property type="match status" value="1"/>
</dbReference>
<evidence type="ECO:0000256" key="8">
    <source>
        <dbReference type="ARBA" id="ARBA00023235"/>
    </source>
</evidence>
<dbReference type="InterPro" id="IPR036388">
    <property type="entry name" value="WH-like_DNA-bd_sf"/>
</dbReference>
<organism evidence="15 16">
    <name type="scientific">Pseudozyma flocculosa PF-1</name>
    <dbReference type="NCBI Taxonomy" id="1277687"/>
    <lineage>
        <taxon>Eukaryota</taxon>
        <taxon>Fungi</taxon>
        <taxon>Dikarya</taxon>
        <taxon>Basidiomycota</taxon>
        <taxon>Ustilaginomycotina</taxon>
        <taxon>Ustilaginomycetes</taxon>
        <taxon>Ustilaginales</taxon>
        <taxon>Ustilaginaceae</taxon>
        <taxon>Pseudozyma</taxon>
    </lineage>
</organism>
<dbReference type="Pfam" id="PF00270">
    <property type="entry name" value="DEAD"/>
    <property type="match status" value="2"/>
</dbReference>
<gene>
    <name evidence="15" type="ORF">PFL1_04600</name>
</gene>
<evidence type="ECO:0000313" key="16">
    <source>
        <dbReference type="Proteomes" id="UP000053664"/>
    </source>
</evidence>
<evidence type="ECO:0000259" key="13">
    <source>
        <dbReference type="PROSITE" id="PS51192"/>
    </source>
</evidence>
<dbReference type="AlphaFoldDB" id="A0A061HB88"/>
<dbReference type="GO" id="GO:0005694">
    <property type="term" value="C:chromosome"/>
    <property type="evidence" value="ECO:0007669"/>
    <property type="project" value="TreeGrafter"/>
</dbReference>
<evidence type="ECO:0000256" key="6">
    <source>
        <dbReference type="ARBA" id="ARBA00022840"/>
    </source>
</evidence>
<feature type="region of interest" description="Disordered" evidence="12">
    <location>
        <begin position="712"/>
        <end position="830"/>
    </location>
</feature>
<feature type="domain" description="Helicase C-terminal" evidence="14">
    <location>
        <begin position="409"/>
        <end position="563"/>
    </location>
</feature>
<dbReference type="SMART" id="SM00490">
    <property type="entry name" value="HELICc"/>
    <property type="match status" value="1"/>
</dbReference>
<keyword evidence="8" id="KW-0413">Isomerase</keyword>
<evidence type="ECO:0000256" key="1">
    <source>
        <dbReference type="ARBA" id="ARBA00005446"/>
    </source>
</evidence>
<dbReference type="Pfam" id="PF00271">
    <property type="entry name" value="Helicase_C"/>
    <property type="match status" value="1"/>
</dbReference>
<proteinExistence type="inferred from homology"/>
<keyword evidence="5 11" id="KW-0347">Helicase</keyword>
<comment type="catalytic activity">
    <reaction evidence="11">
        <text>ATP + H2O = ADP + phosphate + H(+)</text>
        <dbReference type="Rhea" id="RHEA:13065"/>
        <dbReference type="ChEBI" id="CHEBI:15377"/>
        <dbReference type="ChEBI" id="CHEBI:15378"/>
        <dbReference type="ChEBI" id="CHEBI:30616"/>
        <dbReference type="ChEBI" id="CHEBI:43474"/>
        <dbReference type="ChEBI" id="CHEBI:456216"/>
    </reaction>
</comment>
<accession>A0A061HB88</accession>
<dbReference type="InterPro" id="IPR011545">
    <property type="entry name" value="DEAD/DEAH_box_helicase_dom"/>
</dbReference>
<dbReference type="GO" id="GO:0043138">
    <property type="term" value="F:3'-5' DNA helicase activity"/>
    <property type="evidence" value="ECO:0007669"/>
    <property type="project" value="UniProtKB-EC"/>
</dbReference>
<keyword evidence="2" id="KW-0479">Metal-binding</keyword>
<evidence type="ECO:0000256" key="7">
    <source>
        <dbReference type="ARBA" id="ARBA00023125"/>
    </source>
</evidence>
<dbReference type="PROSITE" id="PS00690">
    <property type="entry name" value="DEAH_ATP_HELICASE"/>
    <property type="match status" value="1"/>
</dbReference>
<evidence type="ECO:0000256" key="10">
    <source>
        <dbReference type="ARBA" id="ARBA00034617"/>
    </source>
</evidence>
<name>A0A061HB88_9BASI</name>
<evidence type="ECO:0000256" key="5">
    <source>
        <dbReference type="ARBA" id="ARBA00022806"/>
    </source>
</evidence>
<feature type="domain" description="Helicase ATP-binding" evidence="13">
    <location>
        <begin position="150"/>
        <end position="373"/>
    </location>
</feature>
<evidence type="ECO:0000256" key="11">
    <source>
        <dbReference type="RuleBase" id="RU364117"/>
    </source>
</evidence>
<dbReference type="PROSITE" id="PS51194">
    <property type="entry name" value="HELICASE_CTER"/>
    <property type="match status" value="1"/>
</dbReference>
<dbReference type="SUPFAM" id="SSF52540">
    <property type="entry name" value="P-loop containing nucleoside triphosphate hydrolases"/>
    <property type="match status" value="1"/>
</dbReference>
<keyword evidence="9 11" id="KW-0539">Nucleus</keyword>
<dbReference type="GO" id="GO:0009378">
    <property type="term" value="F:four-way junction helicase activity"/>
    <property type="evidence" value="ECO:0007669"/>
    <property type="project" value="TreeGrafter"/>
</dbReference>
<comment type="catalytic activity">
    <reaction evidence="10 11">
        <text>Couples ATP hydrolysis with the unwinding of duplex DNA by translocating in the 3'-5' direction.</text>
        <dbReference type="EC" id="5.6.2.4"/>
    </reaction>
</comment>
<evidence type="ECO:0000259" key="14">
    <source>
        <dbReference type="PROSITE" id="PS51194"/>
    </source>
</evidence>
<dbReference type="InterPro" id="IPR002464">
    <property type="entry name" value="DNA/RNA_helicase_DEAH_CS"/>
</dbReference>
<dbReference type="GO" id="GO:0000724">
    <property type="term" value="P:double-strand break repair via homologous recombination"/>
    <property type="evidence" value="ECO:0007669"/>
    <property type="project" value="TreeGrafter"/>
</dbReference>
<dbReference type="SMART" id="SM00487">
    <property type="entry name" value="DEXDc"/>
    <property type="match status" value="1"/>
</dbReference>
<dbReference type="NCBIfam" id="TIGR00614">
    <property type="entry name" value="recQ_fam"/>
    <property type="match status" value="1"/>
</dbReference>
<evidence type="ECO:0000256" key="3">
    <source>
        <dbReference type="ARBA" id="ARBA00022741"/>
    </source>
</evidence>
<dbReference type="InterPro" id="IPR014001">
    <property type="entry name" value="Helicase_ATP-bd"/>
</dbReference>
<dbReference type="EC" id="5.6.2.4" evidence="11"/>
<dbReference type="GO" id="GO:0016887">
    <property type="term" value="F:ATP hydrolysis activity"/>
    <property type="evidence" value="ECO:0007669"/>
    <property type="project" value="RHEA"/>
</dbReference>
<feature type="region of interest" description="Disordered" evidence="12">
    <location>
        <begin position="226"/>
        <end position="280"/>
    </location>
</feature>
<dbReference type="Pfam" id="PF16124">
    <property type="entry name" value="RecQ_Zn_bind"/>
    <property type="match status" value="1"/>
</dbReference>
<keyword evidence="7" id="KW-0238">DNA-binding</keyword>